<dbReference type="Proteomes" id="UP001344888">
    <property type="component" value="Unassembled WGS sequence"/>
</dbReference>
<evidence type="ECO:0000313" key="10">
    <source>
        <dbReference type="EMBL" id="MEC1180229.1"/>
    </source>
</evidence>
<dbReference type="Pfam" id="PF13145">
    <property type="entry name" value="Rotamase_2"/>
    <property type="match status" value="1"/>
</dbReference>
<feature type="transmembrane region" description="Helical" evidence="8">
    <location>
        <begin position="29"/>
        <end position="49"/>
    </location>
</feature>
<organism evidence="10 11">
    <name type="scientific">Metasolibacillus meyeri</name>
    <dbReference type="NCBI Taxonomy" id="1071052"/>
    <lineage>
        <taxon>Bacteria</taxon>
        <taxon>Bacillati</taxon>
        <taxon>Bacillota</taxon>
        <taxon>Bacilli</taxon>
        <taxon>Bacillales</taxon>
        <taxon>Caryophanaceae</taxon>
        <taxon>Metasolibacillus</taxon>
    </lineage>
</organism>
<evidence type="ECO:0000256" key="1">
    <source>
        <dbReference type="ARBA" id="ARBA00000971"/>
    </source>
</evidence>
<comment type="caution">
    <text evidence="10">The sequence shown here is derived from an EMBL/GenBank/DDBJ whole genome shotgun (WGS) entry which is preliminary data.</text>
</comment>
<dbReference type="EC" id="5.2.1.8" evidence="2"/>
<dbReference type="Gene3D" id="3.10.50.40">
    <property type="match status" value="1"/>
</dbReference>
<evidence type="ECO:0000313" key="11">
    <source>
        <dbReference type="Proteomes" id="UP001344888"/>
    </source>
</evidence>
<dbReference type="Gene3D" id="1.10.4030.10">
    <property type="entry name" value="Porin chaperone SurA, peptide-binding domain"/>
    <property type="match status" value="1"/>
</dbReference>
<gene>
    <name evidence="10" type="ORF">P9B03_17130</name>
</gene>
<feature type="domain" description="PpiC" evidence="9">
    <location>
        <begin position="177"/>
        <end position="269"/>
    </location>
</feature>
<dbReference type="InterPro" id="IPR027304">
    <property type="entry name" value="Trigger_fact/SurA_dom_sf"/>
</dbReference>
<dbReference type="InterPro" id="IPR000297">
    <property type="entry name" value="PPIase_PpiC"/>
</dbReference>
<comment type="catalytic activity">
    <reaction evidence="1">
        <text>[protein]-peptidylproline (omega=180) = [protein]-peptidylproline (omega=0)</text>
        <dbReference type="Rhea" id="RHEA:16237"/>
        <dbReference type="Rhea" id="RHEA-COMP:10747"/>
        <dbReference type="Rhea" id="RHEA-COMP:10748"/>
        <dbReference type="ChEBI" id="CHEBI:83833"/>
        <dbReference type="ChEBI" id="CHEBI:83834"/>
        <dbReference type="EC" id="5.2.1.8"/>
    </reaction>
</comment>
<dbReference type="RefSeq" id="WP_107842066.1">
    <property type="nucleotide sequence ID" value="NZ_JARSFG010000023.1"/>
</dbReference>
<keyword evidence="11" id="KW-1185">Reference proteome</keyword>
<proteinExistence type="predicted"/>
<evidence type="ECO:0000256" key="3">
    <source>
        <dbReference type="ARBA" id="ARBA00022729"/>
    </source>
</evidence>
<reference evidence="10 11" key="1">
    <citation type="submission" date="2023-03" db="EMBL/GenBank/DDBJ databases">
        <title>Bacillus Genome Sequencing.</title>
        <authorList>
            <person name="Dunlap C."/>
        </authorList>
    </citation>
    <scope>NUCLEOTIDE SEQUENCE [LARGE SCALE GENOMIC DNA]</scope>
    <source>
        <strain evidence="10 11">B-59205</strain>
    </source>
</reference>
<name>A0AAW9NN19_9BACL</name>
<keyword evidence="8" id="KW-0812">Transmembrane</keyword>
<evidence type="ECO:0000256" key="5">
    <source>
        <dbReference type="ARBA" id="ARBA00023235"/>
    </source>
</evidence>
<dbReference type="SUPFAM" id="SSF109998">
    <property type="entry name" value="Triger factor/SurA peptide-binding domain-like"/>
    <property type="match status" value="1"/>
</dbReference>
<accession>A0AAW9NN19</accession>
<evidence type="ECO:0000256" key="2">
    <source>
        <dbReference type="ARBA" id="ARBA00013194"/>
    </source>
</evidence>
<dbReference type="PROSITE" id="PS01096">
    <property type="entry name" value="PPIC_PPIASE_1"/>
    <property type="match status" value="1"/>
</dbReference>
<keyword evidence="3" id="KW-0732">Signal</keyword>
<keyword evidence="4 6" id="KW-0697">Rotamase</keyword>
<dbReference type="SUPFAM" id="SSF54534">
    <property type="entry name" value="FKBP-like"/>
    <property type="match status" value="1"/>
</dbReference>
<evidence type="ECO:0000256" key="6">
    <source>
        <dbReference type="PROSITE-ProRule" id="PRU00278"/>
    </source>
</evidence>
<dbReference type="AlphaFoldDB" id="A0AAW9NN19"/>
<dbReference type="GO" id="GO:0003755">
    <property type="term" value="F:peptidyl-prolyl cis-trans isomerase activity"/>
    <property type="evidence" value="ECO:0007669"/>
    <property type="project" value="UniProtKB-KW"/>
</dbReference>
<feature type="region of interest" description="Disordered" evidence="7">
    <location>
        <begin position="1"/>
        <end position="22"/>
    </location>
</feature>
<evidence type="ECO:0000256" key="4">
    <source>
        <dbReference type="ARBA" id="ARBA00023110"/>
    </source>
</evidence>
<dbReference type="InterPro" id="IPR046357">
    <property type="entry name" value="PPIase_dom_sf"/>
</dbReference>
<dbReference type="EMBL" id="JARSFG010000023">
    <property type="protein sequence ID" value="MEC1180229.1"/>
    <property type="molecule type" value="Genomic_DNA"/>
</dbReference>
<dbReference type="InterPro" id="IPR023058">
    <property type="entry name" value="PPIase_PpiC_CS"/>
</dbReference>
<keyword evidence="5 6" id="KW-0413">Isomerase</keyword>
<keyword evidence="8" id="KW-0472">Membrane</keyword>
<evidence type="ECO:0000256" key="7">
    <source>
        <dbReference type="SAM" id="MobiDB-lite"/>
    </source>
</evidence>
<dbReference type="PROSITE" id="PS50198">
    <property type="entry name" value="PPIC_PPIASE_2"/>
    <property type="match status" value="1"/>
</dbReference>
<evidence type="ECO:0000256" key="8">
    <source>
        <dbReference type="SAM" id="Phobius"/>
    </source>
</evidence>
<dbReference type="InterPro" id="IPR050245">
    <property type="entry name" value="PrsA_foldase"/>
</dbReference>
<protein>
    <recommendedName>
        <fullName evidence="2">peptidylprolyl isomerase</fullName>
        <ecNumber evidence="2">5.2.1.8</ecNumber>
    </recommendedName>
</protein>
<keyword evidence="8" id="KW-1133">Transmembrane helix</keyword>
<dbReference type="Pfam" id="PF13624">
    <property type="entry name" value="SurA_N_3"/>
    <property type="match status" value="1"/>
</dbReference>
<evidence type="ECO:0000259" key="9">
    <source>
        <dbReference type="PROSITE" id="PS50198"/>
    </source>
</evidence>
<dbReference type="PANTHER" id="PTHR47245:SF1">
    <property type="entry name" value="FOLDASE PROTEIN PRSA"/>
    <property type="match status" value="1"/>
</dbReference>
<sequence length="318" mass="35638">MKSTRNIRTTPTSSTKTPLSQRRLKTKPALTVLAILLAGNLFWFIMWLLPSKDKSNNDEAVATIDGDEITRQQWLAKMESMYGKETLQGLVNEAVMEKAAKEHKISVSDEEIDLELALMRSAQDTTDRTFQSLSDKELRQKVRTQLILEKVLAKDIIITDEAVQSFYQDNQSLYNIPTSYRTSMIVADSKENIDSVLQELQNGSEFSVLARERSTDTPSASLGGDIGFIVEQQANIDSAILKTVAKLEKGATSEAVVLSDGRHAILHVSEIKEGQSFTFEDVAEHIKRVLAVEQLSASITPEIFWADYKVNWFYGEAK</sequence>
<dbReference type="PANTHER" id="PTHR47245">
    <property type="entry name" value="PEPTIDYLPROLYL ISOMERASE"/>
    <property type="match status" value="1"/>
</dbReference>
<feature type="compositionally biased region" description="Low complexity" evidence="7">
    <location>
        <begin position="9"/>
        <end position="18"/>
    </location>
</feature>